<dbReference type="AlphaFoldDB" id="A0AAX0Q6A6"/>
<comment type="caution">
    <text evidence="1">The sequence shown here is derived from an EMBL/GenBank/DDBJ whole genome shotgun (WGS) entry which is preliminary data.</text>
</comment>
<keyword evidence="2" id="KW-1185">Reference proteome</keyword>
<gene>
    <name evidence="1" type="ORF">ASJ83_00040</name>
</gene>
<evidence type="ECO:0000313" key="1">
    <source>
        <dbReference type="EMBL" id="PAV08754.1"/>
    </source>
</evidence>
<dbReference type="Proteomes" id="UP000243820">
    <property type="component" value="Unassembled WGS sequence"/>
</dbReference>
<evidence type="ECO:0008006" key="3">
    <source>
        <dbReference type="Google" id="ProtNLM"/>
    </source>
</evidence>
<proteinExistence type="predicted"/>
<dbReference type="SUPFAM" id="SSF88723">
    <property type="entry name" value="PIN domain-like"/>
    <property type="match status" value="1"/>
</dbReference>
<sequence>MSLPPTLIFDANVLVYLSKLGLLPYVRLLVPNPITSDFVSHEMKAPKWSEIKEEGLRAIPLDKKMIAEVVATRTRVHKRDGRNNVSVADVSLIVLSTMSHAMILTEDKNLKKAACEEGCVVGSLRWLLDCMGESDVLPAEKMVDVFRDAGKLMNRSYGRCIAKYQGKAERGVSEPEAAYVRGKSVIVEGNWNE</sequence>
<organism evidence="1 2">
    <name type="scientific">Methanocorpusculum parvum</name>
    <dbReference type="NCBI Taxonomy" id="2193"/>
    <lineage>
        <taxon>Archaea</taxon>
        <taxon>Methanobacteriati</taxon>
        <taxon>Methanobacteriota</taxon>
        <taxon>Stenosarchaea group</taxon>
        <taxon>Methanomicrobia</taxon>
        <taxon>Methanomicrobiales</taxon>
        <taxon>Methanocorpusculaceae</taxon>
        <taxon>Methanocorpusculum</taxon>
    </lineage>
</organism>
<accession>A0AAX0Q6A6</accession>
<dbReference type="EMBL" id="LMVO01000043">
    <property type="protein sequence ID" value="PAV08754.1"/>
    <property type="molecule type" value="Genomic_DNA"/>
</dbReference>
<protein>
    <recommendedName>
        <fullName evidence="3">PIN domain-containing protein</fullName>
    </recommendedName>
</protein>
<dbReference type="InterPro" id="IPR029060">
    <property type="entry name" value="PIN-like_dom_sf"/>
</dbReference>
<name>A0AAX0Q6A6_9EURY</name>
<reference evidence="1 2" key="1">
    <citation type="journal article" date="2017" name="BMC Genomics">
        <title>Genomic analysis of methanogenic archaea reveals a shift towards energy conservation.</title>
        <authorList>
            <person name="Gilmore S.P."/>
            <person name="Henske J.K."/>
            <person name="Sexton J.A."/>
            <person name="Solomon K.V."/>
            <person name="Seppala S."/>
            <person name="Yoo J.I."/>
            <person name="Huyett L.M."/>
            <person name="Pressman A."/>
            <person name="Cogan J.Z."/>
            <person name="Kivenson V."/>
            <person name="Peng X."/>
            <person name="Tan Y."/>
            <person name="Valentine D.L."/>
            <person name="O'Malley M.A."/>
        </authorList>
    </citation>
    <scope>NUCLEOTIDE SEQUENCE [LARGE SCALE GENOMIC DNA]</scope>
    <source>
        <strain evidence="1 2">XII</strain>
    </source>
</reference>
<dbReference type="Gene3D" id="3.40.50.1010">
    <property type="entry name" value="5'-nuclease"/>
    <property type="match status" value="1"/>
</dbReference>
<evidence type="ECO:0000313" key="2">
    <source>
        <dbReference type="Proteomes" id="UP000243820"/>
    </source>
</evidence>